<comment type="caution">
    <text evidence="1">The sequence shown here is derived from an EMBL/GenBank/DDBJ whole genome shotgun (WGS) entry which is preliminary data.</text>
</comment>
<gene>
    <name evidence="1" type="ORF">CIN_21440</name>
</gene>
<evidence type="ECO:0000313" key="2">
    <source>
        <dbReference type="Proteomes" id="UP000005939"/>
    </source>
</evidence>
<dbReference type="Proteomes" id="UP000005939">
    <property type="component" value="Unassembled WGS sequence"/>
</dbReference>
<reference evidence="1 2" key="1">
    <citation type="submission" date="2011-10" db="EMBL/GenBank/DDBJ databases">
        <title>Genome Sequence of Commensalibacter intestini A911, isolated from Drosophila gut.</title>
        <authorList>
            <person name="Lee W.-J."/>
            <person name="Kim E.-K."/>
        </authorList>
    </citation>
    <scope>NUCLEOTIDE SEQUENCE [LARGE SCALE GENOMIC DNA]</scope>
    <source>
        <strain evidence="1 2">A911</strain>
    </source>
</reference>
<evidence type="ECO:0000313" key="1">
    <source>
        <dbReference type="EMBL" id="EHD12898.1"/>
    </source>
</evidence>
<organism evidence="1 2">
    <name type="scientific">Commensalibacter intestini A911</name>
    <dbReference type="NCBI Taxonomy" id="1088868"/>
    <lineage>
        <taxon>Bacteria</taxon>
        <taxon>Pseudomonadati</taxon>
        <taxon>Pseudomonadota</taxon>
        <taxon>Alphaproteobacteria</taxon>
        <taxon>Acetobacterales</taxon>
        <taxon>Acetobacteraceae</taxon>
    </lineage>
</organism>
<proteinExistence type="predicted"/>
<dbReference type="RefSeq" id="WP_008855133.1">
    <property type="nucleotide sequence ID" value="NZ_AGFR01000018.1"/>
</dbReference>
<dbReference type="AlphaFoldDB" id="G6F3E8"/>
<name>G6F3E8_9PROT</name>
<dbReference type="EMBL" id="AGFR01000018">
    <property type="protein sequence ID" value="EHD12898.1"/>
    <property type="molecule type" value="Genomic_DNA"/>
</dbReference>
<protein>
    <submittedName>
        <fullName evidence="1">Uncharacterized protein</fullName>
    </submittedName>
</protein>
<accession>G6F3E8</accession>
<sequence length="106" mass="12028">MAFKKELSPEAKQLFYYLKGVLVGFYPIEEPFKDHGELVFDIGILNDCFEQQKSIPAEDIVGPFTELSSVYQISLHPNDTISIGYSITTKEENGKYSFAIKKREGV</sequence>
<dbReference type="STRING" id="1088868.CIN_21440"/>